<dbReference type="SUPFAM" id="SSF103107">
    <property type="entry name" value="Hypothetical protein c14orf129, hspc210"/>
    <property type="match status" value="1"/>
</dbReference>
<reference evidence="4 5" key="1">
    <citation type="journal article" date="2008" name="Nature">
        <title>The Phaeodactylum genome reveals the evolutionary history of diatom genomes.</title>
        <authorList>
            <person name="Bowler C."/>
            <person name="Allen A.E."/>
            <person name="Badger J.H."/>
            <person name="Grimwood J."/>
            <person name="Jabbari K."/>
            <person name="Kuo A."/>
            <person name="Maheswari U."/>
            <person name="Martens C."/>
            <person name="Maumus F."/>
            <person name="Otillar R.P."/>
            <person name="Rayko E."/>
            <person name="Salamov A."/>
            <person name="Vandepoele K."/>
            <person name="Beszteri B."/>
            <person name="Gruber A."/>
            <person name="Heijde M."/>
            <person name="Katinka M."/>
            <person name="Mock T."/>
            <person name="Valentin K."/>
            <person name="Verret F."/>
            <person name="Berges J.A."/>
            <person name="Brownlee C."/>
            <person name="Cadoret J.P."/>
            <person name="Chiovitti A."/>
            <person name="Choi C.J."/>
            <person name="Coesel S."/>
            <person name="De Martino A."/>
            <person name="Detter J.C."/>
            <person name="Durkin C."/>
            <person name="Falciatore A."/>
            <person name="Fournet J."/>
            <person name="Haruta M."/>
            <person name="Huysman M.J."/>
            <person name="Jenkins B.D."/>
            <person name="Jiroutova K."/>
            <person name="Jorgensen R.E."/>
            <person name="Joubert Y."/>
            <person name="Kaplan A."/>
            <person name="Kroger N."/>
            <person name="Kroth P.G."/>
            <person name="La Roche J."/>
            <person name="Lindquist E."/>
            <person name="Lommer M."/>
            <person name="Martin-Jezequel V."/>
            <person name="Lopez P.J."/>
            <person name="Lucas S."/>
            <person name="Mangogna M."/>
            <person name="McGinnis K."/>
            <person name="Medlin L.K."/>
            <person name="Montsant A."/>
            <person name="Oudot-Le Secq M.P."/>
            <person name="Napoli C."/>
            <person name="Obornik M."/>
            <person name="Parker M.S."/>
            <person name="Petit J.L."/>
            <person name="Porcel B.M."/>
            <person name="Poulsen N."/>
            <person name="Robison M."/>
            <person name="Rychlewski L."/>
            <person name="Rynearson T.A."/>
            <person name="Schmutz J."/>
            <person name="Shapiro H."/>
            <person name="Siaut M."/>
            <person name="Stanley M."/>
            <person name="Sussman M.R."/>
            <person name="Taylor A.R."/>
            <person name="Vardi A."/>
            <person name="von Dassow P."/>
            <person name="Vyverman W."/>
            <person name="Willis A."/>
            <person name="Wyrwicz L.S."/>
            <person name="Rokhsar D.S."/>
            <person name="Weissenbach J."/>
            <person name="Armbrust E.V."/>
            <person name="Green B.R."/>
            <person name="Van de Peer Y."/>
            <person name="Grigoriev I.V."/>
        </authorList>
    </citation>
    <scope>NUCLEOTIDE SEQUENCE [LARGE SCALE GENOMIC DNA]</scope>
    <source>
        <strain evidence="4 5">CCAP 1055/1</strain>
    </source>
</reference>
<dbReference type="HOGENOM" id="CLU_248544_0_0_1"/>
<dbReference type="EMBL" id="CM000606">
    <property type="protein sequence ID" value="EEC50617.1"/>
    <property type="molecule type" value="Genomic_DNA"/>
</dbReference>
<keyword evidence="5" id="KW-1185">Reference proteome</keyword>
<feature type="compositionally biased region" description="Basic and acidic residues" evidence="2">
    <location>
        <begin position="770"/>
        <end position="786"/>
    </location>
</feature>
<feature type="compositionally biased region" description="Basic and acidic residues" evidence="2">
    <location>
        <begin position="700"/>
        <end position="710"/>
    </location>
</feature>
<dbReference type="Proteomes" id="UP000000759">
    <property type="component" value="Chromosome 2"/>
</dbReference>
<dbReference type="PaxDb" id="2850-Phatr43732"/>
<feature type="region of interest" description="Disordered" evidence="2">
    <location>
        <begin position="767"/>
        <end position="786"/>
    </location>
</feature>
<protein>
    <recommendedName>
        <fullName evidence="3">Clu domain-containing protein</fullName>
    </recommendedName>
</protein>
<feature type="region of interest" description="Disordered" evidence="2">
    <location>
        <begin position="827"/>
        <end position="890"/>
    </location>
</feature>
<evidence type="ECO:0000256" key="1">
    <source>
        <dbReference type="ARBA" id="ARBA00022490"/>
    </source>
</evidence>
<dbReference type="PANTHER" id="PTHR12601">
    <property type="entry name" value="EUKARYOTIC TRANSLATION INITIATION FACTOR 3 SUBUNIT EIF-3"/>
    <property type="match status" value="1"/>
</dbReference>
<evidence type="ECO:0000256" key="2">
    <source>
        <dbReference type="SAM" id="MobiDB-lite"/>
    </source>
</evidence>
<feature type="region of interest" description="Disordered" evidence="2">
    <location>
        <begin position="1483"/>
        <end position="1504"/>
    </location>
</feature>
<name>B7FT97_PHATC</name>
<dbReference type="InterPro" id="IPR033646">
    <property type="entry name" value="CLU-central"/>
</dbReference>
<dbReference type="RefSeq" id="XP_002177803.1">
    <property type="nucleotide sequence ID" value="XM_002177767.1"/>
</dbReference>
<dbReference type="CDD" id="cd15466">
    <property type="entry name" value="CLU-central"/>
    <property type="match status" value="1"/>
</dbReference>
<keyword evidence="1" id="KW-0963">Cytoplasm</keyword>
<dbReference type="GO" id="GO:0005737">
    <property type="term" value="C:cytoplasm"/>
    <property type="evidence" value="ECO:0007669"/>
    <property type="project" value="TreeGrafter"/>
</dbReference>
<evidence type="ECO:0000313" key="4">
    <source>
        <dbReference type="EMBL" id="EEC50617.1"/>
    </source>
</evidence>
<evidence type="ECO:0000259" key="3">
    <source>
        <dbReference type="PROSITE" id="PS51823"/>
    </source>
</evidence>
<dbReference type="STRING" id="556484.B7FT97"/>
<feature type="region of interest" description="Disordered" evidence="2">
    <location>
        <begin position="1"/>
        <end position="30"/>
    </location>
</feature>
<proteinExistence type="predicted"/>
<dbReference type="InterPro" id="IPR027523">
    <property type="entry name" value="CLU_prot"/>
</dbReference>
<dbReference type="Pfam" id="PF12807">
    <property type="entry name" value="eIF3_p135"/>
    <property type="match status" value="1"/>
</dbReference>
<dbReference type="PROSITE" id="PS51823">
    <property type="entry name" value="CLU"/>
    <property type="match status" value="1"/>
</dbReference>
<dbReference type="InterPro" id="IPR023231">
    <property type="entry name" value="GSKIP_dom_sf"/>
</dbReference>
<dbReference type="Gene3D" id="1.25.40.10">
    <property type="entry name" value="Tetratricopeptide repeat domain"/>
    <property type="match status" value="1"/>
</dbReference>
<dbReference type="OrthoDB" id="1414216at2759"/>
<feature type="compositionally biased region" description="Basic and acidic residues" evidence="2">
    <location>
        <begin position="827"/>
        <end position="837"/>
    </location>
</feature>
<organism evidence="4 5">
    <name type="scientific">Phaeodactylum tricornutum (strain CCAP 1055/1)</name>
    <dbReference type="NCBI Taxonomy" id="556484"/>
    <lineage>
        <taxon>Eukaryota</taxon>
        <taxon>Sar</taxon>
        <taxon>Stramenopiles</taxon>
        <taxon>Ochrophyta</taxon>
        <taxon>Bacillariophyta</taxon>
        <taxon>Bacillariophyceae</taxon>
        <taxon>Bacillariophycidae</taxon>
        <taxon>Naviculales</taxon>
        <taxon>Phaeodactylaceae</taxon>
        <taxon>Phaeodactylum</taxon>
    </lineage>
</organism>
<evidence type="ECO:0000313" key="5">
    <source>
        <dbReference type="Proteomes" id="UP000000759"/>
    </source>
</evidence>
<feature type="compositionally biased region" description="Polar residues" evidence="2">
    <location>
        <begin position="842"/>
        <end position="852"/>
    </location>
</feature>
<reference evidence="5" key="2">
    <citation type="submission" date="2008-08" db="EMBL/GenBank/DDBJ databases">
        <authorList>
            <consortium name="Diatom Consortium"/>
            <person name="Grigoriev I."/>
            <person name="Grimwood J."/>
            <person name="Kuo A."/>
            <person name="Otillar R.P."/>
            <person name="Salamov A."/>
            <person name="Detter J.C."/>
            <person name="Lindquist E."/>
            <person name="Shapiro H."/>
            <person name="Lucas S."/>
            <person name="Glavina del Rio T."/>
            <person name="Pitluck S."/>
            <person name="Rokhsar D."/>
            <person name="Bowler C."/>
        </authorList>
    </citation>
    <scope>GENOME REANNOTATION</scope>
    <source>
        <strain evidence="5">CCAP 1055/1</strain>
    </source>
</reference>
<feature type="domain" description="Clu" evidence="3">
    <location>
        <begin position="492"/>
        <end position="769"/>
    </location>
</feature>
<accession>B7FT97</accession>
<gene>
    <name evidence="4" type="ORF">PHATRDRAFT_43732</name>
</gene>
<feature type="compositionally biased region" description="Acidic residues" evidence="2">
    <location>
        <begin position="17"/>
        <end position="27"/>
    </location>
</feature>
<sequence length="1504" mass="166455">MAEDSSADALNPVGDLPTEEPESEEATPEATLLNNLMILAPRQRNPSAGTAAAGLALPPLRAEEPVQSLRGALTEVVGYAHLTSFRFELAPDGAPQFEGVPQPSPPNTLVSPFTGPNAVVSIPSQLQSLNEDPQIQDRTEEKHADVLDEFGDLTPLLSRGLTDGSAFAMVLERYDAAGIKDHVQRLNFLMDGNVPSVVSLDNEKVAQVDEEVLDEKSTDGPKVPPLPELPTFPNDKSIVIDGTNLQDFYYMACGEDLNLYHGKAESSALKTKKKKKKAVVNGSRKTQTPEPVVIVSEVSPEALVKEKITRLNELEDICRVPCTIRYSGFHPPPTSRRWIGDLAYLEVTPPEGKTLHITAIPMGFYLNRSKSESGGRETFDPSPAVNSCFAHALLDCVLQASPSLSEAWRLALEASAERSEILAALNNKGTFTSLFRVAIRGDFQGFQSASTAHMATQALDSMLHKPSWLISLPRVFHNETSWNRNQLHSYSPTRSDHELANSFGVDIRSGTIRDWNEELQLARELPTEDVNERIERARLIHKVMTEFGEASLLGVKAIADGQISPMNPNEPTRSQVYLHNNIFFSRAIDAGPETFKLAKGDRAAKKSANRDIQCVGTFHRMEQNDLYTLATVLIDFLGTRYVCQSILPGILIGEKSHTLLYGAVESGAPLKWNEDFHKLMEDKLCDTMMIATRPILKNPLTEERQNEIKSQRKPNSSFADPENQDDADTDLNAVMQSCIPVEAKGILGSDQRKYVLDFGRLTPRDANWVPEKKGGTGKWEAAKTENGNKRHSAIPLDIKDDEWTMCVLRPELVSRYTQVSMGKYLQDKKNTEAERSAVDNPASENKPTSKDTMPTEGDEITSKEDNIDASEGSQVDKVNFPAAKDEDQLNEQNLSEEDLKYLKSLRLNVNVFLDDVRSFAENDSEAAELIQQDEGRAREVAVFLWEVILPKITLAIKESSVHQVPLDGFSLTEFLHRHGVNCRYMGRLAVLAKKQEEKDEQSDIELKEGRLSVIERRKMPKCWLELLECEMVARAAKHVLDRYLTENGGVAAAQPAQTIASFLCALVSESEETAAQTETRAMQCPADQPDEDDYTEMTMNDVGGNGNAVPSPVRGRHEVWHDIEMEIGRRFRYSLSLFNTGKPNGRALHIPLLRRVCQRTGVRLVAKRYDTGGKCLCSSGNVIGGRLAVSYPISPLDIVHVLPLMKHAAAYNEGFAACSIAQTVTIPALHISLPDARTALERAHVQMGSRALSRALELAQEASNLYQRVTDSAVHPGVIESIDLMSTVFLEAGDPHLAAESAAKALGLAVHNGGFDTPNVFNAHMSLFQMLYASRQMDLGLKHLRAAIYLLEVMAGPNHIELFSAYHKLGTVYSHSDYDGAYLETALECFKEVMARNGCDRLMDGITAKNHAKILAGLGNYKDAIVEEKRAHRTLFTFLGKDHAWTKDCDKELQMYTKLAVEHGNKKAETDKKNEEAARADALAADLIAQENRSKKNKKKKSKK</sequence>
<dbReference type="SUPFAM" id="SSF48452">
    <property type="entry name" value="TPR-like"/>
    <property type="match status" value="1"/>
</dbReference>
<dbReference type="InParanoid" id="B7FT97"/>
<dbReference type="Pfam" id="PF13236">
    <property type="entry name" value="CLU"/>
    <property type="match status" value="1"/>
</dbReference>
<dbReference type="eggNOG" id="KOG1839">
    <property type="taxonomic scope" value="Eukaryota"/>
</dbReference>
<dbReference type="InterPro" id="IPR025697">
    <property type="entry name" value="CLU_dom"/>
</dbReference>
<feature type="region of interest" description="Disordered" evidence="2">
    <location>
        <begin position="699"/>
        <end position="727"/>
    </location>
</feature>
<dbReference type="PANTHER" id="PTHR12601:SF6">
    <property type="entry name" value="CLUSTERED MITOCHONDRIA PROTEIN HOMOLOG"/>
    <property type="match status" value="1"/>
</dbReference>
<feature type="compositionally biased region" description="Basic residues" evidence="2">
    <location>
        <begin position="1495"/>
        <end position="1504"/>
    </location>
</feature>
<dbReference type="OMA" id="HPVWDKD"/>
<dbReference type="InterPro" id="IPR011990">
    <property type="entry name" value="TPR-like_helical_dom_sf"/>
</dbReference>
<dbReference type="KEGG" id="pti:PHATRDRAFT_43732"/>
<dbReference type="GeneID" id="7197258"/>